<protein>
    <recommendedName>
        <fullName evidence="3">Lipoprotein</fullName>
    </recommendedName>
</protein>
<evidence type="ECO:0008006" key="3">
    <source>
        <dbReference type="Google" id="ProtNLM"/>
    </source>
</evidence>
<reference evidence="1 2" key="1">
    <citation type="submission" date="2020-04" db="EMBL/GenBank/DDBJ databases">
        <title>Genome sequencing of novel species.</title>
        <authorList>
            <person name="Heo J."/>
            <person name="Kim S.-J."/>
            <person name="Kim J.-S."/>
            <person name="Hong S.-B."/>
            <person name="Kwon S.-W."/>
        </authorList>
    </citation>
    <scope>NUCLEOTIDE SEQUENCE [LARGE SCALE GENOMIC DNA]</scope>
    <source>
        <strain evidence="1 2">CJU-R4</strain>
    </source>
</reference>
<dbReference type="RefSeq" id="WP_169553111.1">
    <property type="nucleotide sequence ID" value="NZ_CP051677.1"/>
</dbReference>
<dbReference type="KEGG" id="srho:HH216_23700"/>
<accession>A0A7L5DTZ7</accession>
<sequence>MNTIKHFISHFLLFALVVVTMASCSVNYGYRRPYHRPHYGYGRPVLPPPARPGWYGRW</sequence>
<organism evidence="1 2">
    <name type="scientific">Spirosoma rhododendri</name>
    <dbReference type="NCBI Taxonomy" id="2728024"/>
    <lineage>
        <taxon>Bacteria</taxon>
        <taxon>Pseudomonadati</taxon>
        <taxon>Bacteroidota</taxon>
        <taxon>Cytophagia</taxon>
        <taxon>Cytophagales</taxon>
        <taxon>Cytophagaceae</taxon>
        <taxon>Spirosoma</taxon>
    </lineage>
</organism>
<dbReference type="AlphaFoldDB" id="A0A7L5DTZ7"/>
<keyword evidence="2" id="KW-1185">Reference proteome</keyword>
<evidence type="ECO:0000313" key="2">
    <source>
        <dbReference type="Proteomes" id="UP000501128"/>
    </source>
</evidence>
<name>A0A7L5DTZ7_9BACT</name>
<dbReference type="EMBL" id="CP051677">
    <property type="protein sequence ID" value="QJD81092.1"/>
    <property type="molecule type" value="Genomic_DNA"/>
</dbReference>
<gene>
    <name evidence="1" type="ORF">HH216_23700</name>
</gene>
<proteinExistence type="predicted"/>
<dbReference type="PROSITE" id="PS51257">
    <property type="entry name" value="PROKAR_LIPOPROTEIN"/>
    <property type="match status" value="1"/>
</dbReference>
<dbReference type="Proteomes" id="UP000501128">
    <property type="component" value="Chromosome"/>
</dbReference>
<evidence type="ECO:0000313" key="1">
    <source>
        <dbReference type="EMBL" id="QJD81092.1"/>
    </source>
</evidence>